<dbReference type="EMBL" id="JWZT01003127">
    <property type="protein sequence ID" value="KII67613.1"/>
    <property type="molecule type" value="Genomic_DNA"/>
</dbReference>
<feature type="transmembrane region" description="Helical" evidence="1">
    <location>
        <begin position="28"/>
        <end position="48"/>
    </location>
</feature>
<protein>
    <submittedName>
        <fullName evidence="2">Uncharacterized protein</fullName>
    </submittedName>
</protein>
<dbReference type="AlphaFoldDB" id="A0A0C2JEH4"/>
<keyword evidence="1" id="KW-1133">Transmembrane helix</keyword>
<keyword evidence="1" id="KW-0812">Transmembrane</keyword>
<keyword evidence="1" id="KW-0472">Membrane</keyword>
<comment type="caution">
    <text evidence="2">The sequence shown here is derived from an EMBL/GenBank/DDBJ whole genome shotgun (WGS) entry which is preliminary data.</text>
</comment>
<organism evidence="2 3">
    <name type="scientific">Thelohanellus kitauei</name>
    <name type="common">Myxosporean</name>
    <dbReference type="NCBI Taxonomy" id="669202"/>
    <lineage>
        <taxon>Eukaryota</taxon>
        <taxon>Metazoa</taxon>
        <taxon>Cnidaria</taxon>
        <taxon>Myxozoa</taxon>
        <taxon>Myxosporea</taxon>
        <taxon>Bivalvulida</taxon>
        <taxon>Platysporina</taxon>
        <taxon>Myxobolidae</taxon>
        <taxon>Thelohanellus</taxon>
    </lineage>
</organism>
<accession>A0A0C2JEH4</accession>
<evidence type="ECO:0000313" key="2">
    <source>
        <dbReference type="EMBL" id="KII67613.1"/>
    </source>
</evidence>
<evidence type="ECO:0000256" key="1">
    <source>
        <dbReference type="SAM" id="Phobius"/>
    </source>
</evidence>
<reference evidence="2 3" key="1">
    <citation type="journal article" date="2014" name="Genome Biol. Evol.">
        <title>The genome of the myxosporean Thelohanellus kitauei shows adaptations to nutrient acquisition within its fish host.</title>
        <authorList>
            <person name="Yang Y."/>
            <person name="Xiong J."/>
            <person name="Zhou Z."/>
            <person name="Huo F."/>
            <person name="Miao W."/>
            <person name="Ran C."/>
            <person name="Liu Y."/>
            <person name="Zhang J."/>
            <person name="Feng J."/>
            <person name="Wang M."/>
            <person name="Wang M."/>
            <person name="Wang L."/>
            <person name="Yao B."/>
        </authorList>
    </citation>
    <scope>NUCLEOTIDE SEQUENCE [LARGE SCALE GENOMIC DNA]</scope>
    <source>
        <strain evidence="2">Wuqing</strain>
    </source>
</reference>
<keyword evidence="3" id="KW-1185">Reference proteome</keyword>
<dbReference type="Proteomes" id="UP000031668">
    <property type="component" value="Unassembled WGS sequence"/>
</dbReference>
<sequence>MVFGKAFGKIKGGFQGVSRAANKNSSNMSIYVSIGIIVVILGIARYIYMSDSKSEDLLDAVETLKTEILKVVANDKECDFVDNLTNIKLLNVQKYLAEKVTMDDKQKLEKIVPLMCAIRNITLTYICPIISTEIMTLPEVSITFLKMEDKDQDMNENQRLEYEEYMRQKTNKLVRELIEMMPTIGQLPKPDNYDDPDW</sequence>
<gene>
    <name evidence="2" type="ORF">RF11_10285</name>
</gene>
<evidence type="ECO:0000313" key="3">
    <source>
        <dbReference type="Proteomes" id="UP000031668"/>
    </source>
</evidence>
<proteinExistence type="predicted"/>
<name>A0A0C2JEH4_THEKT</name>